<evidence type="ECO:0000313" key="2">
    <source>
        <dbReference type="Proteomes" id="UP000619079"/>
    </source>
</evidence>
<reference evidence="1" key="1">
    <citation type="submission" date="2020-12" db="EMBL/GenBank/DDBJ databases">
        <title>Sedimentitalea sp. nov., isolated from sand in Incheon.</title>
        <authorList>
            <person name="Kim W."/>
        </authorList>
    </citation>
    <scope>NUCLEOTIDE SEQUENCE</scope>
    <source>
        <strain evidence="1">CAU 1593</strain>
    </source>
</reference>
<dbReference type="RefSeq" id="WP_199025505.1">
    <property type="nucleotide sequence ID" value="NZ_JAELVR010000009.1"/>
</dbReference>
<dbReference type="Proteomes" id="UP000619079">
    <property type="component" value="Unassembled WGS sequence"/>
</dbReference>
<proteinExistence type="predicted"/>
<protein>
    <submittedName>
        <fullName evidence="1">Uncharacterized protein</fullName>
    </submittedName>
</protein>
<organism evidence="1 2">
    <name type="scientific">Sedimentitalea arenosa</name>
    <dbReference type="NCBI Taxonomy" id="2798803"/>
    <lineage>
        <taxon>Bacteria</taxon>
        <taxon>Pseudomonadati</taxon>
        <taxon>Pseudomonadota</taxon>
        <taxon>Alphaproteobacteria</taxon>
        <taxon>Rhodobacterales</taxon>
        <taxon>Paracoccaceae</taxon>
        <taxon>Sedimentitalea</taxon>
    </lineage>
</organism>
<keyword evidence="2" id="KW-1185">Reference proteome</keyword>
<sequence length="74" mass="7938">MDSFIFRSSTDTRAYLKIGDIAGESQLDPAMIWGSDGASLKGMHVDPVIPGADRVEDPLLGYDLPVGFEDPLLG</sequence>
<accession>A0A8J7ILG7</accession>
<dbReference type="EMBL" id="JAELVR010000009">
    <property type="protein sequence ID" value="MBJ6372633.1"/>
    <property type="molecule type" value="Genomic_DNA"/>
</dbReference>
<evidence type="ECO:0000313" key="1">
    <source>
        <dbReference type="EMBL" id="MBJ6372633.1"/>
    </source>
</evidence>
<comment type="caution">
    <text evidence="1">The sequence shown here is derived from an EMBL/GenBank/DDBJ whole genome shotgun (WGS) entry which is preliminary data.</text>
</comment>
<name>A0A8J7ILG7_9RHOB</name>
<gene>
    <name evidence="1" type="ORF">JF290_13945</name>
</gene>
<dbReference type="AlphaFoldDB" id="A0A8J7ILG7"/>